<evidence type="ECO:0000256" key="1">
    <source>
        <dbReference type="ARBA" id="ARBA00022729"/>
    </source>
</evidence>
<keyword evidence="8" id="KW-1185">Reference proteome</keyword>
<dbReference type="RefSeq" id="WP_263545400.1">
    <property type="nucleotide sequence ID" value="NZ_JAOVZO020000017.1"/>
</dbReference>
<dbReference type="InterPro" id="IPR013766">
    <property type="entry name" value="Thioredoxin_domain"/>
</dbReference>
<dbReference type="InterPro" id="IPR012336">
    <property type="entry name" value="Thioredoxin-like_fold"/>
</dbReference>
<dbReference type="GO" id="GO:0015036">
    <property type="term" value="F:disulfide oxidoreductase activity"/>
    <property type="evidence" value="ECO:0007669"/>
    <property type="project" value="UniProtKB-ARBA"/>
</dbReference>
<feature type="domain" description="Thioredoxin" evidence="6">
    <location>
        <begin position="14"/>
        <end position="157"/>
    </location>
</feature>
<sequence>MFQRLLIALAALPLAAAAQAPAPAAPTTYVEGKHYELIDPPVQTADPTKVEVTEVFSYGCPACAGYAPTFKKLVAKLPPNTVVTYVPASFNTAEKWPLFQRAYYAALALGVADKAHGDIFPAVWGDDAPLKVFDRRTNKPVELTLEDVAKFYEKYGVKSADFVATANSFSVNTKMKKADAYLKATQVASTPTLVVNGKYRLNSKELGSWEALDDLVLFLVKKESAAK</sequence>
<comment type="similarity">
    <text evidence="3">Belongs to the thioredoxin family.</text>
</comment>
<dbReference type="PROSITE" id="PS00194">
    <property type="entry name" value="THIOREDOXIN_1"/>
    <property type="match status" value="1"/>
</dbReference>
<dbReference type="InterPro" id="IPR050824">
    <property type="entry name" value="Thiol_disulfide_DsbA"/>
</dbReference>
<evidence type="ECO:0000256" key="3">
    <source>
        <dbReference type="PIRNR" id="PIRNR001488"/>
    </source>
</evidence>
<feature type="disulfide bond" description="Redox-active" evidence="4">
    <location>
        <begin position="60"/>
        <end position="63"/>
    </location>
</feature>
<keyword evidence="2" id="KW-0676">Redox-active center</keyword>
<dbReference type="InterPro" id="IPR017937">
    <property type="entry name" value="Thioredoxin_CS"/>
</dbReference>
<feature type="chain" id="PRO_5040806180" description="Thiol:disulfide interchange protein" evidence="5">
    <location>
        <begin position="25"/>
        <end position="227"/>
    </location>
</feature>
<organism evidence="7 8">
    <name type="scientific">Tahibacter soli</name>
    <dbReference type="NCBI Taxonomy" id="2983605"/>
    <lineage>
        <taxon>Bacteria</taxon>
        <taxon>Pseudomonadati</taxon>
        <taxon>Pseudomonadota</taxon>
        <taxon>Gammaproteobacteria</taxon>
        <taxon>Lysobacterales</taxon>
        <taxon>Rhodanobacteraceae</taxon>
        <taxon>Tahibacter</taxon>
    </lineage>
</organism>
<comment type="subcellular location">
    <subcellularLocation>
        <location evidence="3">Periplasm</location>
    </subcellularLocation>
</comment>
<dbReference type="GO" id="GO:0042597">
    <property type="term" value="C:periplasmic space"/>
    <property type="evidence" value="ECO:0007669"/>
    <property type="project" value="UniProtKB-SubCell"/>
</dbReference>
<dbReference type="PROSITE" id="PS51352">
    <property type="entry name" value="THIOREDOXIN_2"/>
    <property type="match status" value="1"/>
</dbReference>
<keyword evidence="3" id="KW-1015">Disulfide bond</keyword>
<feature type="signal peptide" evidence="5">
    <location>
        <begin position="1"/>
        <end position="24"/>
    </location>
</feature>
<dbReference type="EMBL" id="JAOVZO020000017">
    <property type="protein sequence ID" value="MDC8013187.1"/>
    <property type="molecule type" value="Genomic_DNA"/>
</dbReference>
<dbReference type="Pfam" id="PF13462">
    <property type="entry name" value="Thioredoxin_4"/>
    <property type="match status" value="1"/>
</dbReference>
<dbReference type="Gene3D" id="3.40.30.10">
    <property type="entry name" value="Glutaredoxin"/>
    <property type="match status" value="1"/>
</dbReference>
<dbReference type="SUPFAM" id="SSF52833">
    <property type="entry name" value="Thioredoxin-like"/>
    <property type="match status" value="1"/>
</dbReference>
<gene>
    <name evidence="7" type="ORF">OD750_011625</name>
</gene>
<evidence type="ECO:0000256" key="2">
    <source>
        <dbReference type="ARBA" id="ARBA00023284"/>
    </source>
</evidence>
<dbReference type="InterPro" id="IPR023205">
    <property type="entry name" value="DsbA/DsbL"/>
</dbReference>
<reference evidence="7" key="1">
    <citation type="submission" date="2023-02" db="EMBL/GenBank/DDBJ databases">
        <title>Tahibacter soli sp. nov. isolated from soil.</title>
        <authorList>
            <person name="Baek J.H."/>
            <person name="Lee J.K."/>
            <person name="Choi D.G."/>
            <person name="Jeon C.O."/>
        </authorList>
    </citation>
    <scope>NUCLEOTIDE SEQUENCE</scope>
    <source>
        <strain evidence="7">BL</strain>
    </source>
</reference>
<evidence type="ECO:0000259" key="6">
    <source>
        <dbReference type="PROSITE" id="PS51352"/>
    </source>
</evidence>
<evidence type="ECO:0000256" key="4">
    <source>
        <dbReference type="PIRSR" id="PIRSR001488-1"/>
    </source>
</evidence>
<evidence type="ECO:0000256" key="5">
    <source>
        <dbReference type="SAM" id="SignalP"/>
    </source>
</evidence>
<keyword evidence="3" id="KW-0574">Periplasm</keyword>
<evidence type="ECO:0000313" key="8">
    <source>
        <dbReference type="Proteomes" id="UP001139971"/>
    </source>
</evidence>
<dbReference type="PANTHER" id="PTHR35891">
    <property type="entry name" value="THIOL:DISULFIDE INTERCHANGE PROTEIN DSBA"/>
    <property type="match status" value="1"/>
</dbReference>
<dbReference type="PANTHER" id="PTHR35891:SF2">
    <property type="entry name" value="THIOL:DISULFIDE INTERCHANGE PROTEIN DSBA"/>
    <property type="match status" value="1"/>
</dbReference>
<accession>A0A9X3YKC8</accession>
<proteinExistence type="inferred from homology"/>
<dbReference type="PIRSF" id="PIRSF001488">
    <property type="entry name" value="Tdi_protein"/>
    <property type="match status" value="1"/>
</dbReference>
<comment type="caution">
    <text evidence="7">The sequence shown here is derived from an EMBL/GenBank/DDBJ whole genome shotgun (WGS) entry which is preliminary data.</text>
</comment>
<evidence type="ECO:0000313" key="7">
    <source>
        <dbReference type="EMBL" id="MDC8013187.1"/>
    </source>
</evidence>
<protein>
    <recommendedName>
        <fullName evidence="3">Thiol:disulfide interchange protein</fullName>
    </recommendedName>
</protein>
<dbReference type="Proteomes" id="UP001139971">
    <property type="component" value="Unassembled WGS sequence"/>
</dbReference>
<dbReference type="CDD" id="cd03019">
    <property type="entry name" value="DsbA_DsbA"/>
    <property type="match status" value="1"/>
</dbReference>
<dbReference type="InterPro" id="IPR036249">
    <property type="entry name" value="Thioredoxin-like_sf"/>
</dbReference>
<dbReference type="AlphaFoldDB" id="A0A9X3YKC8"/>
<keyword evidence="1 5" id="KW-0732">Signal</keyword>
<name>A0A9X3YKC8_9GAMM</name>